<evidence type="ECO:0000313" key="3">
    <source>
        <dbReference type="EMBL" id="USS02400.1"/>
    </source>
</evidence>
<proteinExistence type="predicted"/>
<gene>
    <name evidence="2" type="ORF">CP523_00025</name>
    <name evidence="3" type="ORF">NH397_08305</name>
</gene>
<dbReference type="GO" id="GO:0016787">
    <property type="term" value="F:hydrolase activity"/>
    <property type="evidence" value="ECO:0007669"/>
    <property type="project" value="UniProtKB-KW"/>
</dbReference>
<evidence type="ECO:0000313" key="4">
    <source>
        <dbReference type="Proteomes" id="UP000280586"/>
    </source>
</evidence>
<feature type="domain" description="YgjP-like metallopeptidase" evidence="1">
    <location>
        <begin position="20"/>
        <end position="228"/>
    </location>
</feature>
<dbReference type="KEGG" id="csep:CP523_00025"/>
<dbReference type="Proteomes" id="UP000280586">
    <property type="component" value="Chromosome"/>
</dbReference>
<name>A0A9N7JJJ7_CLOSE</name>
<dbReference type="Pfam" id="PF01863">
    <property type="entry name" value="YgjP-like"/>
    <property type="match status" value="1"/>
</dbReference>
<organism evidence="2 4">
    <name type="scientific">Clostridium septicum</name>
    <dbReference type="NCBI Taxonomy" id="1504"/>
    <lineage>
        <taxon>Bacteria</taxon>
        <taxon>Bacillati</taxon>
        <taxon>Bacillota</taxon>
        <taxon>Clostridia</taxon>
        <taxon>Eubacteriales</taxon>
        <taxon>Clostridiaceae</taxon>
        <taxon>Clostridium</taxon>
    </lineage>
</organism>
<reference evidence="3" key="2">
    <citation type="submission" date="2022-06" db="EMBL/GenBank/DDBJ databases">
        <authorList>
            <person name="Holder M.E."/>
            <person name="Ajami N.J."/>
            <person name="Petrosino J.F."/>
        </authorList>
    </citation>
    <scope>NUCLEOTIDE SEQUENCE</scope>
    <source>
        <strain evidence="3">RMA 8861</strain>
    </source>
</reference>
<evidence type="ECO:0000313" key="5">
    <source>
        <dbReference type="Proteomes" id="UP001055437"/>
    </source>
</evidence>
<dbReference type="EMBL" id="CP099799">
    <property type="protein sequence ID" value="USS02400.1"/>
    <property type="molecule type" value="Genomic_DNA"/>
</dbReference>
<dbReference type="Gene3D" id="3.30.2010.10">
    <property type="entry name" value="Metalloproteases ('zincins'), catalytic domain"/>
    <property type="match status" value="1"/>
</dbReference>
<dbReference type="AlphaFoldDB" id="A0A9N7JJJ7"/>
<dbReference type="EMBL" id="CP023671">
    <property type="protein sequence ID" value="AYE32947.1"/>
    <property type="molecule type" value="Genomic_DNA"/>
</dbReference>
<protein>
    <submittedName>
        <fullName evidence="3">M48 family metallopeptidase</fullName>
    </submittedName>
    <submittedName>
        <fullName evidence="2">Metal-dependent hydrolase</fullName>
    </submittedName>
</protein>
<dbReference type="CDD" id="cd07344">
    <property type="entry name" value="M48_yhfN_like"/>
    <property type="match status" value="1"/>
</dbReference>
<dbReference type="PANTHER" id="PTHR30399:SF1">
    <property type="entry name" value="UTP PYROPHOSPHATASE"/>
    <property type="match status" value="1"/>
</dbReference>
<keyword evidence="5" id="KW-1185">Reference proteome</keyword>
<sequence>MKFYYRDELIEFVIVYRDRKTLSIQIDMDGKVKVISPKSFHEKYILSIVETKGKWILNKLNLIKSRKNRIPSYKYINGERYLYLGEYYNLVIKKGSFNTEYANILSLGKLLEVKINSIENIRGILEKFYRYESFKIINERVEYYKRYFRIKPKQIKVKEQKRIWASCTFENKLLFNWRLSMMPIDVIDYIIIHEMCHMEYKNHSKEFWNDVYRVMPNYKEKEMWLKENGCIVNL</sequence>
<dbReference type="PANTHER" id="PTHR30399">
    <property type="entry name" value="UNCHARACTERIZED PROTEIN YGJP"/>
    <property type="match status" value="1"/>
</dbReference>
<dbReference type="Proteomes" id="UP001055437">
    <property type="component" value="Chromosome"/>
</dbReference>
<accession>A0A9N7JJJ7</accession>
<dbReference type="GeneID" id="303559059"/>
<reference evidence="2 4" key="1">
    <citation type="submission" date="2017-09" db="EMBL/GenBank/DDBJ databases">
        <authorList>
            <person name="Thomas P."/>
            <person name="Seyboldt C."/>
        </authorList>
    </citation>
    <scope>NUCLEOTIDE SEQUENCE [LARGE SCALE GENOMIC DNA]</scope>
    <source>
        <strain evidence="2 4">DSM 7534</strain>
    </source>
</reference>
<dbReference type="InterPro" id="IPR002725">
    <property type="entry name" value="YgjP-like_metallopeptidase"/>
</dbReference>
<keyword evidence="2" id="KW-0378">Hydrolase</keyword>
<dbReference type="InterPro" id="IPR053136">
    <property type="entry name" value="UTP_pyrophosphatase-like"/>
</dbReference>
<evidence type="ECO:0000313" key="2">
    <source>
        <dbReference type="EMBL" id="AYE32947.1"/>
    </source>
</evidence>
<dbReference type="RefSeq" id="WP_120140382.1">
    <property type="nucleotide sequence ID" value="NZ_CP023671.1"/>
</dbReference>
<evidence type="ECO:0000259" key="1">
    <source>
        <dbReference type="Pfam" id="PF01863"/>
    </source>
</evidence>